<dbReference type="InterPro" id="IPR003018">
    <property type="entry name" value="GAF"/>
</dbReference>
<organism evidence="11 12">
    <name type="scientific">Roseofilum halophilum BLCC-M91</name>
    <dbReference type="NCBI Taxonomy" id="3022259"/>
    <lineage>
        <taxon>Bacteria</taxon>
        <taxon>Bacillati</taxon>
        <taxon>Cyanobacteriota</taxon>
        <taxon>Cyanophyceae</taxon>
        <taxon>Desertifilales</taxon>
        <taxon>Desertifilaceae</taxon>
        <taxon>Roseofilum</taxon>
        <taxon>Roseofilum halophilum</taxon>
    </lineage>
</organism>
<dbReference type="Gene3D" id="3.30.450.40">
    <property type="match status" value="1"/>
</dbReference>
<dbReference type="PANTHER" id="PTHR43547">
    <property type="entry name" value="TWO-COMPONENT HISTIDINE KINASE"/>
    <property type="match status" value="1"/>
</dbReference>
<sequence>MVDSNRTTPEENKIFRNEASKILVIDDVPENLRLLKSLLKNEGYDVRFAPNAKFALASLTRFVPDLILLDIMMPEMDGYALCEQLKKNPDTQKIPVIFLTALNEGADKVKGFQLGAVDYITKPFQAEEVLVRVAHHLKLTDLNLKLQENNKILLQKNHQLQEAERETRLLLEVTQYLTQASTWEKAIAQIIKSICDHIFWDYGEAWLPQDNSQTLSYLANPFRNHPTFKSFCQLSSTLQFSCGEGLPGKIWQTQTLEWIEDITQNPENLYTRQSPAIQIGLKSAFGIPIMVKQTVMAILIFYQSQTTPCQLNIVALVQAIASQISLLIQRKQSELQLQQQAQDLAQALHQLKTTQIQLIQSEKMSSLGQLVAGISHEINNPVSFITGNIEHLEHYIQDLIQVYYAYQQSYPTPPDRLTQLIADLEIDFTLTDLPNVILSMKSGTDRITKIVNSLRRFAHLNESQLKRVDIHDEIESVLTILNNRLKLQPSPGIHKTNVPEIQVERDYGSLPKLDCFAGELNQAFMQIMMNGIDALQERYQAEKEHPKFPYTLGIQTQWLQDLGQAQIKISDNGIGIPAEIKARIFDPFFTTKPVGKGTGMGMAISYQIIVEKHGGSLECASSAQETALIINLPKNQSRKSNVTL</sequence>
<dbReference type="Gene3D" id="3.40.50.2300">
    <property type="match status" value="1"/>
</dbReference>
<dbReference type="Gene3D" id="3.30.565.10">
    <property type="entry name" value="Histidine kinase-like ATPase, C-terminal domain"/>
    <property type="match status" value="1"/>
</dbReference>
<dbReference type="InterPro" id="IPR029016">
    <property type="entry name" value="GAF-like_dom_sf"/>
</dbReference>
<evidence type="ECO:0000313" key="12">
    <source>
        <dbReference type="Proteomes" id="UP001231370"/>
    </source>
</evidence>
<evidence type="ECO:0000256" key="2">
    <source>
        <dbReference type="ARBA" id="ARBA00012438"/>
    </source>
</evidence>
<dbReference type="SMART" id="SM00387">
    <property type="entry name" value="HATPase_c"/>
    <property type="match status" value="1"/>
</dbReference>
<dbReference type="CDD" id="cd00082">
    <property type="entry name" value="HisKA"/>
    <property type="match status" value="1"/>
</dbReference>
<evidence type="ECO:0000256" key="4">
    <source>
        <dbReference type="ARBA" id="ARBA00022679"/>
    </source>
</evidence>
<dbReference type="PROSITE" id="PS50110">
    <property type="entry name" value="RESPONSE_REGULATORY"/>
    <property type="match status" value="1"/>
</dbReference>
<keyword evidence="8" id="KW-0175">Coiled coil</keyword>
<keyword evidence="12" id="KW-1185">Reference proteome</keyword>
<dbReference type="PANTHER" id="PTHR43547:SF2">
    <property type="entry name" value="HYBRID SIGNAL TRANSDUCTION HISTIDINE KINASE C"/>
    <property type="match status" value="1"/>
</dbReference>
<evidence type="ECO:0000256" key="8">
    <source>
        <dbReference type="SAM" id="Coils"/>
    </source>
</evidence>
<proteinExistence type="predicted"/>
<name>A0ABT7BE31_9CYAN</name>
<evidence type="ECO:0000256" key="5">
    <source>
        <dbReference type="ARBA" id="ARBA00022777"/>
    </source>
</evidence>
<evidence type="ECO:0000259" key="9">
    <source>
        <dbReference type="PROSITE" id="PS50109"/>
    </source>
</evidence>
<dbReference type="EMBL" id="JAQPOK010000004">
    <property type="protein sequence ID" value="MDJ1177414.1"/>
    <property type="molecule type" value="Genomic_DNA"/>
</dbReference>
<dbReference type="CDD" id="cd19920">
    <property type="entry name" value="REC_PA4781-like"/>
    <property type="match status" value="1"/>
</dbReference>
<accession>A0ABT7BE31</accession>
<evidence type="ECO:0000256" key="3">
    <source>
        <dbReference type="ARBA" id="ARBA00022553"/>
    </source>
</evidence>
<reference evidence="11 12" key="1">
    <citation type="submission" date="2023-01" db="EMBL/GenBank/DDBJ databases">
        <title>Novel diversity within Roseofilum (Cyanobacteria; Desertifilaceae) from marine benthic mats with descriptions of four novel species.</title>
        <authorList>
            <person name="Wang Y."/>
            <person name="Berthold D.E."/>
            <person name="Hu J."/>
            <person name="Lefler F.W."/>
            <person name="Laughinghouse H.D. IV."/>
        </authorList>
    </citation>
    <scope>NUCLEOTIDE SEQUENCE [LARGE SCALE GENOMIC DNA]</scope>
    <source>
        <strain evidence="11 12">BLCC-M91</strain>
    </source>
</reference>
<keyword evidence="3 7" id="KW-0597">Phosphoprotein</keyword>
<evidence type="ECO:0000256" key="1">
    <source>
        <dbReference type="ARBA" id="ARBA00000085"/>
    </source>
</evidence>
<evidence type="ECO:0000313" key="11">
    <source>
        <dbReference type="EMBL" id="MDJ1177414.1"/>
    </source>
</evidence>
<keyword evidence="5" id="KW-0418">Kinase</keyword>
<dbReference type="InterPro" id="IPR036097">
    <property type="entry name" value="HisK_dim/P_sf"/>
</dbReference>
<keyword evidence="6" id="KW-0902">Two-component regulatory system</keyword>
<dbReference type="EC" id="2.7.13.3" evidence="2"/>
<dbReference type="InterPro" id="IPR036890">
    <property type="entry name" value="HATPase_C_sf"/>
</dbReference>
<dbReference type="SMART" id="SM00448">
    <property type="entry name" value="REC"/>
    <property type="match status" value="1"/>
</dbReference>
<dbReference type="PRINTS" id="PR00344">
    <property type="entry name" value="BCTRLSENSOR"/>
</dbReference>
<dbReference type="SUPFAM" id="SSF52172">
    <property type="entry name" value="CheY-like"/>
    <property type="match status" value="1"/>
</dbReference>
<dbReference type="SUPFAM" id="SSF47384">
    <property type="entry name" value="Homodimeric domain of signal transducing histidine kinase"/>
    <property type="match status" value="1"/>
</dbReference>
<dbReference type="Pfam" id="PF00072">
    <property type="entry name" value="Response_reg"/>
    <property type="match status" value="1"/>
</dbReference>
<comment type="catalytic activity">
    <reaction evidence="1">
        <text>ATP + protein L-histidine = ADP + protein N-phospho-L-histidine.</text>
        <dbReference type="EC" id="2.7.13.3"/>
    </reaction>
</comment>
<dbReference type="Pfam" id="PF02518">
    <property type="entry name" value="HATPase_c"/>
    <property type="match status" value="1"/>
</dbReference>
<dbReference type="InterPro" id="IPR003594">
    <property type="entry name" value="HATPase_dom"/>
</dbReference>
<feature type="modified residue" description="4-aspartylphosphate" evidence="7">
    <location>
        <position position="70"/>
    </location>
</feature>
<evidence type="ECO:0000256" key="7">
    <source>
        <dbReference type="PROSITE-ProRule" id="PRU00169"/>
    </source>
</evidence>
<evidence type="ECO:0000256" key="6">
    <source>
        <dbReference type="ARBA" id="ARBA00023012"/>
    </source>
</evidence>
<dbReference type="InterPro" id="IPR011006">
    <property type="entry name" value="CheY-like_superfamily"/>
</dbReference>
<dbReference type="SUPFAM" id="SSF55874">
    <property type="entry name" value="ATPase domain of HSP90 chaperone/DNA topoisomerase II/histidine kinase"/>
    <property type="match status" value="1"/>
</dbReference>
<keyword evidence="4" id="KW-0808">Transferase</keyword>
<dbReference type="InterPro" id="IPR004358">
    <property type="entry name" value="Sig_transdc_His_kin-like_C"/>
</dbReference>
<evidence type="ECO:0000259" key="10">
    <source>
        <dbReference type="PROSITE" id="PS50110"/>
    </source>
</evidence>
<dbReference type="PROSITE" id="PS50109">
    <property type="entry name" value="HIS_KIN"/>
    <property type="match status" value="1"/>
</dbReference>
<feature type="domain" description="Response regulatory" evidence="10">
    <location>
        <begin position="21"/>
        <end position="137"/>
    </location>
</feature>
<dbReference type="InterPro" id="IPR003661">
    <property type="entry name" value="HisK_dim/P_dom"/>
</dbReference>
<gene>
    <name evidence="11" type="ORF">PJF56_00920</name>
</gene>
<dbReference type="InterPro" id="IPR005467">
    <property type="entry name" value="His_kinase_dom"/>
</dbReference>
<comment type="caution">
    <text evidence="11">The sequence shown here is derived from an EMBL/GenBank/DDBJ whole genome shotgun (WGS) entry which is preliminary data.</text>
</comment>
<dbReference type="Proteomes" id="UP001231370">
    <property type="component" value="Unassembled WGS sequence"/>
</dbReference>
<dbReference type="SUPFAM" id="SSF55781">
    <property type="entry name" value="GAF domain-like"/>
    <property type="match status" value="1"/>
</dbReference>
<feature type="coiled-coil region" evidence="8">
    <location>
        <begin position="330"/>
        <end position="357"/>
    </location>
</feature>
<feature type="domain" description="Histidine kinase" evidence="9">
    <location>
        <begin position="373"/>
        <end position="636"/>
    </location>
</feature>
<protein>
    <recommendedName>
        <fullName evidence="2">histidine kinase</fullName>
        <ecNumber evidence="2">2.7.13.3</ecNumber>
    </recommendedName>
</protein>
<dbReference type="RefSeq" id="WP_283760744.1">
    <property type="nucleotide sequence ID" value="NZ_JAQPOK010000004.1"/>
</dbReference>
<dbReference type="Gene3D" id="1.10.287.130">
    <property type="match status" value="1"/>
</dbReference>
<dbReference type="InterPro" id="IPR001789">
    <property type="entry name" value="Sig_transdc_resp-reg_receiver"/>
</dbReference>
<dbReference type="SMART" id="SM00065">
    <property type="entry name" value="GAF"/>
    <property type="match status" value="1"/>
</dbReference>